<sequence length="161" mass="18807">MTNYPPCHDKMTTQVVRTKNIKTSSFLSIHIETVFLRDNVNLMEWTFPFIKRNIRFSEPHIHAASSSSGSANSSHRGNQLFGCLLVAHTCCSSINQSFNCFYYSMQHIKCQVIFKNRIYYCDGIVFLNDGNDDGWWTDLLTGWLRCYCLHMKKTLTYFYDN</sequence>
<organism evidence="1 2">
    <name type="scientific">Lucilia cuprina</name>
    <name type="common">Green bottle fly</name>
    <name type="synonym">Australian sheep blowfly</name>
    <dbReference type="NCBI Taxonomy" id="7375"/>
    <lineage>
        <taxon>Eukaryota</taxon>
        <taxon>Metazoa</taxon>
        <taxon>Ecdysozoa</taxon>
        <taxon>Arthropoda</taxon>
        <taxon>Hexapoda</taxon>
        <taxon>Insecta</taxon>
        <taxon>Pterygota</taxon>
        <taxon>Neoptera</taxon>
        <taxon>Endopterygota</taxon>
        <taxon>Diptera</taxon>
        <taxon>Brachycera</taxon>
        <taxon>Muscomorpha</taxon>
        <taxon>Oestroidea</taxon>
        <taxon>Calliphoridae</taxon>
        <taxon>Luciliinae</taxon>
        <taxon>Lucilia</taxon>
    </lineage>
</organism>
<evidence type="ECO:0000313" key="1">
    <source>
        <dbReference type="EMBL" id="KNC23327.1"/>
    </source>
</evidence>
<proteinExistence type="predicted"/>
<protein>
    <submittedName>
        <fullName evidence="1">Uncharacterized protein</fullName>
    </submittedName>
</protein>
<keyword evidence="2" id="KW-1185">Reference proteome</keyword>
<gene>
    <name evidence="1" type="ORF">FF38_02218</name>
</gene>
<reference evidence="1 2" key="1">
    <citation type="journal article" date="2015" name="Nat. Commun.">
        <title>Lucilia cuprina genome unlocks parasitic fly biology to underpin future interventions.</title>
        <authorList>
            <person name="Anstead C.A."/>
            <person name="Korhonen P.K."/>
            <person name="Young N.D."/>
            <person name="Hall R.S."/>
            <person name="Jex A.R."/>
            <person name="Murali S.C."/>
            <person name="Hughes D.S."/>
            <person name="Lee S.F."/>
            <person name="Perry T."/>
            <person name="Stroehlein A.J."/>
            <person name="Ansell B.R."/>
            <person name="Breugelmans B."/>
            <person name="Hofmann A."/>
            <person name="Qu J."/>
            <person name="Dugan S."/>
            <person name="Lee S.L."/>
            <person name="Chao H."/>
            <person name="Dinh H."/>
            <person name="Han Y."/>
            <person name="Doddapaneni H.V."/>
            <person name="Worley K.C."/>
            <person name="Muzny D.M."/>
            <person name="Ioannidis P."/>
            <person name="Waterhouse R.M."/>
            <person name="Zdobnov E.M."/>
            <person name="James P.J."/>
            <person name="Bagnall N.H."/>
            <person name="Kotze A.C."/>
            <person name="Gibbs R.A."/>
            <person name="Richards S."/>
            <person name="Batterham P."/>
            <person name="Gasser R.B."/>
        </authorList>
    </citation>
    <scope>NUCLEOTIDE SEQUENCE [LARGE SCALE GENOMIC DNA]</scope>
    <source>
        <strain evidence="1 2">LS</strain>
        <tissue evidence="1">Full body</tissue>
    </source>
</reference>
<dbReference type="AlphaFoldDB" id="A0A0L0BTF6"/>
<accession>A0A0L0BTF6</accession>
<dbReference type="Proteomes" id="UP000037069">
    <property type="component" value="Unassembled WGS sequence"/>
</dbReference>
<evidence type="ECO:0000313" key="2">
    <source>
        <dbReference type="Proteomes" id="UP000037069"/>
    </source>
</evidence>
<dbReference type="EMBL" id="JRES01001367">
    <property type="protein sequence ID" value="KNC23327.1"/>
    <property type="molecule type" value="Genomic_DNA"/>
</dbReference>
<name>A0A0L0BTF6_LUCCU</name>
<comment type="caution">
    <text evidence="1">The sequence shown here is derived from an EMBL/GenBank/DDBJ whole genome shotgun (WGS) entry which is preliminary data.</text>
</comment>